<evidence type="ECO:0000313" key="14">
    <source>
        <dbReference type="EMBL" id="CDO57289.1"/>
    </source>
</evidence>
<dbReference type="AlphaFoldDB" id="A0A0J9XJ17"/>
<evidence type="ECO:0000256" key="4">
    <source>
        <dbReference type="ARBA" id="ARBA00022692"/>
    </source>
</evidence>
<dbReference type="PANTHER" id="PTHR12504:SF0">
    <property type="entry name" value="MITOCHONDRIAL IMPORT RECEPTOR SUBUNIT TOM22 HOMOLOG"/>
    <property type="match status" value="1"/>
</dbReference>
<keyword evidence="7 13" id="KW-1133">Transmembrane helix</keyword>
<reference evidence="14 16" key="1">
    <citation type="submission" date="2014-03" db="EMBL/GenBank/DDBJ databases">
        <authorList>
            <person name="Casaregola S."/>
        </authorList>
    </citation>
    <scope>NUCLEOTIDE SEQUENCE [LARGE SCALE GENOMIC DNA]</scope>
    <source>
        <strain evidence="14 16">CLIB 918</strain>
    </source>
</reference>
<feature type="region of interest" description="Disordered" evidence="12">
    <location>
        <begin position="151"/>
        <end position="170"/>
    </location>
</feature>
<evidence type="ECO:0000256" key="11">
    <source>
        <dbReference type="ARBA" id="ARBA00023170"/>
    </source>
</evidence>
<accession>A0A0J9XJ17</accession>
<keyword evidence="16" id="KW-1185">Reference proteome</keyword>
<evidence type="ECO:0000256" key="10">
    <source>
        <dbReference type="ARBA" id="ARBA00023136"/>
    </source>
</evidence>
<keyword evidence="6" id="KW-0653">Protein transport</keyword>
<evidence type="ECO:0000256" key="7">
    <source>
        <dbReference type="ARBA" id="ARBA00022989"/>
    </source>
</evidence>
<dbReference type="GO" id="GO:0005741">
    <property type="term" value="C:mitochondrial outer membrane"/>
    <property type="evidence" value="ECO:0007669"/>
    <property type="project" value="UniProtKB-SubCell"/>
</dbReference>
<comment type="caution">
    <text evidence="14">The sequence shown here is derived from an EMBL/GenBank/DDBJ whole genome shotgun (WGS) entry which is preliminary data.</text>
</comment>
<dbReference type="GO" id="GO:0006886">
    <property type="term" value="P:intracellular protein transport"/>
    <property type="evidence" value="ECO:0007669"/>
    <property type="project" value="InterPro"/>
</dbReference>
<dbReference type="Pfam" id="PF04281">
    <property type="entry name" value="Tom22"/>
    <property type="match status" value="1"/>
</dbReference>
<reference evidence="15" key="3">
    <citation type="submission" date="2020-01" db="EMBL/GenBank/DDBJ databases">
        <authorList>
            <person name="Perkins V."/>
            <person name="Lessard M.-H."/>
            <person name="Dugat-Bony E."/>
            <person name="Frenette M."/>
            <person name="Labrie S."/>
        </authorList>
    </citation>
    <scope>NUCLEOTIDE SEQUENCE</scope>
    <source>
        <strain evidence="15">LMA-70</strain>
    </source>
</reference>
<feature type="transmembrane region" description="Helical" evidence="13">
    <location>
        <begin position="112"/>
        <end position="132"/>
    </location>
</feature>
<evidence type="ECO:0000256" key="1">
    <source>
        <dbReference type="ARBA" id="ARBA00004572"/>
    </source>
</evidence>
<dbReference type="EMBL" id="QQZK01000001">
    <property type="protein sequence ID" value="KAF5105178.1"/>
    <property type="molecule type" value="Genomic_DNA"/>
</dbReference>
<keyword evidence="9" id="KW-0496">Mitochondrion</keyword>
<evidence type="ECO:0000256" key="8">
    <source>
        <dbReference type="ARBA" id="ARBA00023010"/>
    </source>
</evidence>
<feature type="compositionally biased region" description="Acidic residues" evidence="12">
    <location>
        <begin position="36"/>
        <end position="68"/>
    </location>
</feature>
<evidence type="ECO:0000256" key="12">
    <source>
        <dbReference type="SAM" id="MobiDB-lite"/>
    </source>
</evidence>
<keyword evidence="8" id="KW-0811">Translocation</keyword>
<dbReference type="EMBL" id="CCBN010000020">
    <property type="protein sequence ID" value="CDO57289.1"/>
    <property type="molecule type" value="Genomic_DNA"/>
</dbReference>
<dbReference type="InterPro" id="IPR005683">
    <property type="entry name" value="Tom22"/>
</dbReference>
<dbReference type="CDD" id="cd22884">
    <property type="entry name" value="TOM22"/>
    <property type="match status" value="1"/>
</dbReference>
<keyword evidence="10 13" id="KW-0472">Membrane</keyword>
<comment type="similarity">
    <text evidence="2">Belongs to the Tom22 family.</text>
</comment>
<dbReference type="STRING" id="1173061.A0A0J9XJ17"/>
<keyword evidence="11" id="KW-0675">Receptor</keyword>
<dbReference type="OrthoDB" id="10016939at2759"/>
<evidence type="ECO:0000256" key="5">
    <source>
        <dbReference type="ARBA" id="ARBA00022787"/>
    </source>
</evidence>
<evidence type="ECO:0000256" key="3">
    <source>
        <dbReference type="ARBA" id="ARBA00022448"/>
    </source>
</evidence>
<evidence type="ECO:0000256" key="2">
    <source>
        <dbReference type="ARBA" id="ARBA00009874"/>
    </source>
</evidence>
<dbReference type="Proteomes" id="UP000750522">
    <property type="component" value="Unassembled WGS sequence"/>
</dbReference>
<evidence type="ECO:0000256" key="9">
    <source>
        <dbReference type="ARBA" id="ARBA00023128"/>
    </source>
</evidence>
<feature type="compositionally biased region" description="Polar residues" evidence="12">
    <location>
        <begin position="161"/>
        <end position="170"/>
    </location>
</feature>
<keyword evidence="4 13" id="KW-0812">Transmembrane</keyword>
<sequence>MVKVTPIQEDEAAAFFEESAAAAAANTATEEKVVDNEADYTDTDDNSESDNNNDEEEYDEDDDEEDISNETISERIIALKQAIPPSYRHNLESVSTSVSSVVKTSATFAGNAFWVVITSSLLLGVPLALSIISEQQLIEMEREMKLTQSTNEVLAPGAESGFQQPPSGAL</sequence>
<evidence type="ECO:0000313" key="16">
    <source>
        <dbReference type="Proteomes" id="UP000242525"/>
    </source>
</evidence>
<evidence type="ECO:0000256" key="6">
    <source>
        <dbReference type="ARBA" id="ARBA00022927"/>
    </source>
</evidence>
<protein>
    <submittedName>
        <fullName evidence="14">Similar to Saccharomyces cerevisiae YNL131W TOM22 Component of the TOM (Translocase of outer mitochondrial membrane) complex responsible for initial import of mitochondrially directed proteins</fullName>
    </submittedName>
</protein>
<evidence type="ECO:0000313" key="15">
    <source>
        <dbReference type="EMBL" id="KAF5105178.1"/>
    </source>
</evidence>
<reference evidence="15" key="2">
    <citation type="journal article" date="2020" name="Front. Microbiol.">
        <title>Phenotypic and Genetic Characterization of the Cheese Ripening Yeast Geotrichum candidum.</title>
        <authorList>
            <person name="Perkins V."/>
            <person name="Vignola S."/>
            <person name="Lessard M.H."/>
            <person name="Plante P.L."/>
            <person name="Corbeil J."/>
            <person name="Dugat-Bony E."/>
            <person name="Frenette M."/>
            <person name="Labrie S."/>
        </authorList>
    </citation>
    <scope>NUCLEOTIDE SEQUENCE</scope>
    <source>
        <strain evidence="15">LMA-70</strain>
    </source>
</reference>
<feature type="region of interest" description="Disordered" evidence="12">
    <location>
        <begin position="25"/>
        <end position="73"/>
    </location>
</feature>
<keyword evidence="5" id="KW-1000">Mitochondrion outer membrane</keyword>
<dbReference type="Proteomes" id="UP000242525">
    <property type="component" value="Unassembled WGS sequence"/>
</dbReference>
<proteinExistence type="inferred from homology"/>
<evidence type="ECO:0000256" key="13">
    <source>
        <dbReference type="SAM" id="Phobius"/>
    </source>
</evidence>
<name>A0A0J9XJ17_GEOCN</name>
<comment type="subcellular location">
    <subcellularLocation>
        <location evidence="1">Mitochondrion outer membrane</location>
        <topology evidence="1">Single-pass membrane protein</topology>
    </subcellularLocation>
</comment>
<organism evidence="14 16">
    <name type="scientific">Geotrichum candidum</name>
    <name type="common">Oospora lactis</name>
    <name type="synonym">Dipodascus geotrichum</name>
    <dbReference type="NCBI Taxonomy" id="1173061"/>
    <lineage>
        <taxon>Eukaryota</taxon>
        <taxon>Fungi</taxon>
        <taxon>Dikarya</taxon>
        <taxon>Ascomycota</taxon>
        <taxon>Saccharomycotina</taxon>
        <taxon>Dipodascomycetes</taxon>
        <taxon>Dipodascales</taxon>
        <taxon>Dipodascaceae</taxon>
        <taxon>Geotrichum</taxon>
    </lineage>
</organism>
<gene>
    <name evidence="14" type="ORF">BN980_GECA20s00615g</name>
    <name evidence="15" type="ORF">DV451_000094</name>
</gene>
<keyword evidence="3" id="KW-0813">Transport</keyword>
<dbReference type="PANTHER" id="PTHR12504">
    <property type="entry name" value="MITOCHONDRIAL IMPORT RECEPTOR SUBUNIT TOM22"/>
    <property type="match status" value="1"/>
</dbReference>